<reference evidence="1 2" key="1">
    <citation type="journal article" date="2023" name="Ecotoxicol. Environ. Saf.">
        <title>Mercury remediation potential of mercury-resistant strain Rheinheimera metallidurans sp. nov. isolated from a municipal waste dumping site.</title>
        <authorList>
            <person name="Yadav V."/>
            <person name="Manjhi A."/>
            <person name="Vadakedath N."/>
        </authorList>
    </citation>
    <scope>NUCLEOTIDE SEQUENCE [LARGE SCALE GENOMIC DNA]</scope>
    <source>
        <strain evidence="1 2">E-49</strain>
    </source>
</reference>
<dbReference type="EMBL" id="JALAAR010000001">
    <property type="protein sequence ID" value="MEH8015661.1"/>
    <property type="molecule type" value="Genomic_DNA"/>
</dbReference>
<sequence length="81" mass="9261">MSSESRIKRLGLEHLKNDPKALEQAIDEAVKKNKKMELLATIEQLEALKAIKNNKDELYAIDAKIKILKNQMETIGRSIEK</sequence>
<dbReference type="Proteomes" id="UP001375382">
    <property type="component" value="Unassembled WGS sequence"/>
</dbReference>
<gene>
    <name evidence="1" type="ORF">MN202_00315</name>
</gene>
<keyword evidence="2" id="KW-1185">Reference proteome</keyword>
<proteinExistence type="predicted"/>
<evidence type="ECO:0000313" key="2">
    <source>
        <dbReference type="Proteomes" id="UP001375382"/>
    </source>
</evidence>
<evidence type="ECO:0000313" key="1">
    <source>
        <dbReference type="EMBL" id="MEH8015661.1"/>
    </source>
</evidence>
<protein>
    <submittedName>
        <fullName evidence="1">Uncharacterized protein</fullName>
    </submittedName>
</protein>
<accession>A0ABU8C149</accession>
<comment type="caution">
    <text evidence="1">The sequence shown here is derived from an EMBL/GenBank/DDBJ whole genome shotgun (WGS) entry which is preliminary data.</text>
</comment>
<organism evidence="1 2">
    <name type="scientific">Rheinheimera muenzenbergensis</name>
    <dbReference type="NCBI Taxonomy" id="1193628"/>
    <lineage>
        <taxon>Bacteria</taxon>
        <taxon>Pseudomonadati</taxon>
        <taxon>Pseudomonadota</taxon>
        <taxon>Gammaproteobacteria</taxon>
        <taxon>Chromatiales</taxon>
        <taxon>Chromatiaceae</taxon>
        <taxon>Rheinheimera</taxon>
    </lineage>
</organism>
<dbReference type="RefSeq" id="WP_335734084.1">
    <property type="nucleotide sequence ID" value="NZ_JALAAR010000001.1"/>
</dbReference>
<name>A0ABU8C149_9GAMM</name>